<dbReference type="InterPro" id="IPR047153">
    <property type="entry name" value="TRIM45/56/19-like"/>
</dbReference>
<dbReference type="InterPro" id="IPR001841">
    <property type="entry name" value="Znf_RING"/>
</dbReference>
<feature type="compositionally biased region" description="Polar residues" evidence="5">
    <location>
        <begin position="408"/>
        <end position="434"/>
    </location>
</feature>
<dbReference type="GO" id="GO:0061630">
    <property type="term" value="F:ubiquitin protein ligase activity"/>
    <property type="evidence" value="ECO:0007669"/>
    <property type="project" value="TreeGrafter"/>
</dbReference>
<dbReference type="SUPFAM" id="SSF57845">
    <property type="entry name" value="B-box zinc-binding domain"/>
    <property type="match status" value="2"/>
</dbReference>
<feature type="region of interest" description="Disordered" evidence="5">
    <location>
        <begin position="1"/>
        <end position="25"/>
    </location>
</feature>
<reference evidence="8" key="1">
    <citation type="journal article" date="2023" name="Science">
        <title>Genome structures resolve the early diversification of teleost fishes.</title>
        <authorList>
            <person name="Parey E."/>
            <person name="Louis A."/>
            <person name="Montfort J."/>
            <person name="Bouchez O."/>
            <person name="Roques C."/>
            <person name="Iampietro C."/>
            <person name="Lluch J."/>
            <person name="Castinel A."/>
            <person name="Donnadieu C."/>
            <person name="Desvignes T."/>
            <person name="Floi Bucao C."/>
            <person name="Jouanno E."/>
            <person name="Wen M."/>
            <person name="Mejri S."/>
            <person name="Dirks R."/>
            <person name="Jansen H."/>
            <person name="Henkel C."/>
            <person name="Chen W.J."/>
            <person name="Zahm M."/>
            <person name="Cabau C."/>
            <person name="Klopp C."/>
            <person name="Thompson A.W."/>
            <person name="Robinson-Rechavi M."/>
            <person name="Braasch I."/>
            <person name="Lecointre G."/>
            <person name="Bobe J."/>
            <person name="Postlethwait J.H."/>
            <person name="Berthelot C."/>
            <person name="Roest Crollius H."/>
            <person name="Guiguen Y."/>
        </authorList>
    </citation>
    <scope>NUCLEOTIDE SEQUENCE</scope>
    <source>
        <strain evidence="8">Concon-B</strain>
    </source>
</reference>
<evidence type="ECO:0000256" key="5">
    <source>
        <dbReference type="SAM" id="MobiDB-lite"/>
    </source>
</evidence>
<dbReference type="GO" id="GO:0008270">
    <property type="term" value="F:zinc ion binding"/>
    <property type="evidence" value="ECO:0007669"/>
    <property type="project" value="UniProtKB-KW"/>
</dbReference>
<dbReference type="PROSITE" id="PS50119">
    <property type="entry name" value="ZF_BBOX"/>
    <property type="match status" value="4"/>
</dbReference>
<comment type="caution">
    <text evidence="8">The sequence shown here is derived from an EMBL/GenBank/DDBJ whole genome shotgun (WGS) entry which is preliminary data.</text>
</comment>
<dbReference type="SUPFAM" id="SSF57850">
    <property type="entry name" value="RING/U-box"/>
    <property type="match status" value="1"/>
</dbReference>
<dbReference type="OrthoDB" id="8951263at2759"/>
<dbReference type="Pfam" id="PF00643">
    <property type="entry name" value="zf-B_box"/>
    <property type="match status" value="2"/>
</dbReference>
<keyword evidence="3" id="KW-0862">Zinc</keyword>
<evidence type="ECO:0000313" key="9">
    <source>
        <dbReference type="Proteomes" id="UP001152803"/>
    </source>
</evidence>
<evidence type="ECO:0000259" key="7">
    <source>
        <dbReference type="PROSITE" id="PS50119"/>
    </source>
</evidence>
<evidence type="ECO:0000259" key="6">
    <source>
        <dbReference type="PROSITE" id="PS50089"/>
    </source>
</evidence>
<keyword evidence="9" id="KW-1185">Reference proteome</keyword>
<dbReference type="PANTHER" id="PTHR25462:SF296">
    <property type="entry name" value="MEIOTIC P26, ISOFORM F"/>
    <property type="match status" value="1"/>
</dbReference>
<accession>A0A9Q1HX73</accession>
<evidence type="ECO:0000256" key="1">
    <source>
        <dbReference type="ARBA" id="ARBA00022723"/>
    </source>
</evidence>
<dbReference type="InterPro" id="IPR013083">
    <property type="entry name" value="Znf_RING/FYVE/PHD"/>
</dbReference>
<dbReference type="InterPro" id="IPR000315">
    <property type="entry name" value="Znf_B-box"/>
</dbReference>
<evidence type="ECO:0000256" key="3">
    <source>
        <dbReference type="ARBA" id="ARBA00022833"/>
    </source>
</evidence>
<feature type="region of interest" description="Disordered" evidence="5">
    <location>
        <begin position="1779"/>
        <end position="1909"/>
    </location>
</feature>
<keyword evidence="2 4" id="KW-0863">Zinc-finger</keyword>
<feature type="region of interest" description="Disordered" evidence="5">
    <location>
        <begin position="844"/>
        <end position="863"/>
    </location>
</feature>
<feature type="compositionally biased region" description="Basic and acidic residues" evidence="5">
    <location>
        <begin position="989"/>
        <end position="1010"/>
    </location>
</feature>
<feature type="region of interest" description="Disordered" evidence="5">
    <location>
        <begin position="365"/>
        <end position="434"/>
    </location>
</feature>
<feature type="domain" description="B box-type" evidence="7">
    <location>
        <begin position="1489"/>
        <end position="1525"/>
    </location>
</feature>
<feature type="compositionally biased region" description="Acidic residues" evidence="5">
    <location>
        <begin position="971"/>
        <end position="983"/>
    </location>
</feature>
<feature type="compositionally biased region" description="Acidic residues" evidence="5">
    <location>
        <begin position="945"/>
        <end position="963"/>
    </location>
</feature>
<evidence type="ECO:0000256" key="4">
    <source>
        <dbReference type="PROSITE-ProRule" id="PRU00024"/>
    </source>
</evidence>
<proteinExistence type="predicted"/>
<name>A0A9Q1HX73_CONCO</name>
<dbReference type="PROSITE" id="PS50089">
    <property type="entry name" value="ZF_RING_2"/>
    <property type="match status" value="2"/>
</dbReference>
<dbReference type="SMART" id="SM00184">
    <property type="entry name" value="RING"/>
    <property type="match status" value="2"/>
</dbReference>
<feature type="domain" description="RING-type" evidence="6">
    <location>
        <begin position="1361"/>
        <end position="1405"/>
    </location>
</feature>
<organism evidence="8 9">
    <name type="scientific">Conger conger</name>
    <name type="common">Conger eel</name>
    <name type="synonym">Muraena conger</name>
    <dbReference type="NCBI Taxonomy" id="82655"/>
    <lineage>
        <taxon>Eukaryota</taxon>
        <taxon>Metazoa</taxon>
        <taxon>Chordata</taxon>
        <taxon>Craniata</taxon>
        <taxon>Vertebrata</taxon>
        <taxon>Euteleostomi</taxon>
        <taxon>Actinopterygii</taxon>
        <taxon>Neopterygii</taxon>
        <taxon>Teleostei</taxon>
        <taxon>Anguilliformes</taxon>
        <taxon>Congridae</taxon>
        <taxon>Conger</taxon>
    </lineage>
</organism>
<feature type="domain" description="B box-type" evidence="7">
    <location>
        <begin position="1429"/>
        <end position="1475"/>
    </location>
</feature>
<dbReference type="SMART" id="SM00336">
    <property type="entry name" value="BBOX"/>
    <property type="match status" value="4"/>
</dbReference>
<feature type="compositionally biased region" description="Low complexity" evidence="5">
    <location>
        <begin position="1805"/>
        <end position="1839"/>
    </location>
</feature>
<dbReference type="Proteomes" id="UP001152803">
    <property type="component" value="Unassembled WGS sequence"/>
</dbReference>
<gene>
    <name evidence="8" type="ORF">COCON_G00130240</name>
</gene>
<feature type="region of interest" description="Disordered" evidence="5">
    <location>
        <begin position="939"/>
        <end position="1013"/>
    </location>
</feature>
<feature type="compositionally biased region" description="Pro residues" evidence="5">
    <location>
        <begin position="1779"/>
        <end position="1789"/>
    </location>
</feature>
<dbReference type="InterPro" id="IPR017907">
    <property type="entry name" value="Znf_RING_CS"/>
</dbReference>
<protein>
    <submittedName>
        <fullName evidence="8">Uncharacterized protein</fullName>
    </submittedName>
</protein>
<dbReference type="Gene3D" id="3.30.40.10">
    <property type="entry name" value="Zinc/RING finger domain, C3HC4 (zinc finger)"/>
    <property type="match status" value="3"/>
</dbReference>
<feature type="region of interest" description="Disordered" evidence="5">
    <location>
        <begin position="719"/>
        <end position="781"/>
    </location>
</feature>
<dbReference type="EMBL" id="JAFJMO010000009">
    <property type="protein sequence ID" value="KAJ8267852.1"/>
    <property type="molecule type" value="Genomic_DNA"/>
</dbReference>
<feature type="compositionally biased region" description="Pro residues" evidence="5">
    <location>
        <begin position="1840"/>
        <end position="1854"/>
    </location>
</feature>
<dbReference type="InterPro" id="IPR011011">
    <property type="entry name" value="Znf_FYVE_PHD"/>
</dbReference>
<feature type="region of interest" description="Disordered" evidence="5">
    <location>
        <begin position="447"/>
        <end position="562"/>
    </location>
</feature>
<feature type="compositionally biased region" description="Polar residues" evidence="5">
    <location>
        <begin position="365"/>
        <end position="380"/>
    </location>
</feature>
<evidence type="ECO:0000313" key="8">
    <source>
        <dbReference type="EMBL" id="KAJ8267852.1"/>
    </source>
</evidence>
<dbReference type="PROSITE" id="PS00518">
    <property type="entry name" value="ZF_RING_1"/>
    <property type="match status" value="2"/>
</dbReference>
<feature type="region of interest" description="Disordered" evidence="5">
    <location>
        <begin position="2111"/>
        <end position="2194"/>
    </location>
</feature>
<dbReference type="CDD" id="cd19775">
    <property type="entry name" value="Bbox2_TIF1_C-VI"/>
    <property type="match status" value="1"/>
</dbReference>
<feature type="compositionally biased region" description="Basic and acidic residues" evidence="5">
    <location>
        <begin position="2152"/>
        <end position="2179"/>
    </location>
</feature>
<dbReference type="SUPFAM" id="SSF57903">
    <property type="entry name" value="FYVE/PHD zinc finger"/>
    <property type="match status" value="1"/>
</dbReference>
<feature type="compositionally biased region" description="Low complexity" evidence="5">
    <location>
        <begin position="387"/>
        <end position="407"/>
    </location>
</feature>
<evidence type="ECO:0000256" key="2">
    <source>
        <dbReference type="ARBA" id="ARBA00022771"/>
    </source>
</evidence>
<feature type="domain" description="RING-type" evidence="6">
    <location>
        <begin position="33"/>
        <end position="70"/>
    </location>
</feature>
<dbReference type="PANTHER" id="PTHR25462">
    <property type="entry name" value="BONUS, ISOFORM C-RELATED"/>
    <property type="match status" value="1"/>
</dbReference>
<keyword evidence="1" id="KW-0479">Metal-binding</keyword>
<feature type="domain" description="B box-type" evidence="7">
    <location>
        <begin position="142"/>
        <end position="189"/>
    </location>
</feature>
<dbReference type="Gene3D" id="3.30.160.60">
    <property type="entry name" value="Classic Zinc Finger"/>
    <property type="match status" value="2"/>
</dbReference>
<sequence>MDARSPATFSMVEEHGDRGPTSPPRPVSCLEKCGACGTKLVPDRSPQLLPCLHSLCQQCVRVDRRECPVCAAEYSLTEVIDDLFFKQSQQSTQCGGCWEAEVGGWCVECGEALCPECISAHKRVKMTREHTILSERPATVSVPTVYCSTHKEERVELVCQTCDQPTCRECQLLFHRNHRFQFLHEAAAEERDRIRSLMDDLRLKKRAVRTSLSDLDTRLLDLKDLQNTLNDELKDTVLGIRHALLKQATSLSLEVQNLCGLEKKNILERQEALKKLEERQTYLLTFTDRALDTEGFLAPSSYTQKIQSQLHDVMSQDVSPGDAMMNLTFHCAQDTYSQMAAFGKIVTETVPFACTNNENAIRNKNQSFSTAKTPSTSSLMPLTDIDNSLASSHSPAASSLNLPSASSQTSTTLNADPYTHNLTQLSSHSTPTLGSPQIQTAFSYISTTSSSIPPTSSSIPPTSSCNPPISSSIPPSSSPPTSFSSPPTSSCNPPTSSSIPPTSSCNPPISSSIPPTSSSSPPTSFSSPPTSSCNPPISSSIPHTSSSSHPTSSSCPPTSSSCPPTSSSSYNSPVLFQRLCPSSFTTLTTPAVSLTQVSPNTSSQQLILLYLLSSLPVITVPLSLPVTLYSVPVNSVPVVTNPLMPNGKAKNPDSPAVQTAANSPCSQTLPTASQAVILSNAQGLRECLVLDPVAGLASPTKDQTPRGICLTSPVRALADSPCESAPPAGHEQEQCEDPTAAENEPTSTVGEADSRESTGDPGEEATPKPDATLAGGITAPKAIDDSPVDGLSVSSLHSAGVDLQMLACCPGDTGSEPQNPAQVVCLDQSDLFLCPVEEDYDELDAADVGNNQEPRTSNRRPAPMSHFKKLPDFVCQWVPPSWKKKCRKKRAKPFAVNTVRNSTVAKMDRRKTCEVSIAEVGKTDCKNVENSEVDGRVNDYRELDDCGEVDSAEETDYNEETDDSTQISYADDSDGSDDIEESGSWETNESQKTEDFDTESVQKPREENKSHSVPKISLVRLPVSFPLPGGPLPQFRLTLGTNGQEVHLEQIPEEGQSSFAKCSSEKLGRIRWSLERKRKDLPLDCTSSPVMSKRAKSISVQGTTEEHLWKISEEIREECKQTSPDEDRIKHILKETFKTRRAWIDLQPPSKILPICKPYPCFRLGTFIMSEFAMLLGESKFDAIPQRADNFLSIMESMMGKQKEGELRMLPVLSMIEENTKFERGNSESVITVCKDASLDDAQLESRETDPPRLVLHVTDGRLLDSFIVGDAMTARAQANTVLEAVITLLGTTKEIEWSCFSCFKPEANISSRFKSSCYNRGMFCDGCVTGDWFKPPPAAAKDDGSKTAVSPRPALKFGHCGACLARLAPDRRPQLLPCLHSLCLPCVSRSLAADYGACPGCPVCGMQYSPEHVTGDLFYKDSRGDTAKPVSECGGCGAVGAGGWCVECAEDLCPTCVSAHQRVKVTRLHTVLRLPENPPTGSFWTAYCPSHRREAARLFCQSCEELVCRICEQTLHKGHRFQFVMNAVVKERAALKPLTEHVKQQRTQVRNSLSDLDRRLQDVNALQTQLNDELKDTVLRIRDALLKRALSLCLEVQELCLSEERKIRERQEALKKLEERLTYLLSFTDRALDTEGYSALLAYKSKIQCQFEDLASCDVSPGISMVTAAFCRDSEICSKIQTFGKLVVKMVPFACTGDQNGQGKLPKRLTAPPTQIGRAPRQSNPLLLSVLNPRCPTLPPRPVSPSTQMRPVFLFGEQRPAYFPALVVNPRLPCARPPPTRLPAPPALLAPLSTPIGPPPPAPDGRTPTSRAPAAPPALAGSAPPMRSGPPGSTGSKSPEPPPAGSPPNPPRVGLPDKSQLSPPNPPPVGLPDDSQLFGCPVEEVNGDRTEDTDAESVPESRTGEGRPLVPRVSLVRLPVSFPLPGGPLPQFRLATSTGRQEVLLEQIPEEGQFSCPDSNSCSECGRSFHSDCLLTPICTADSGRWQCMVCEDQSDIRVHQSSLSETDPTLSLPDQRECKRLFLTLISDEYSAVLYQQPEWLSDSSPYVDVTLIRDRLLHRLSPAYRTLEFVSDVWLLLSSLPKGPQDVKPVERLQRIFQKALMKTFGPSLQPSLLEPPPGKEVAGAGGATGPQGATDAWQTKRKRKRKRKEEAVKKEQAEPLMKKLCKDEEGWRDGGRSGVMNEEERSGGVG</sequence>
<feature type="domain" description="B box-type" evidence="7">
    <location>
        <begin position="89"/>
        <end position="135"/>
    </location>
</feature>